<dbReference type="GO" id="GO:0016989">
    <property type="term" value="F:sigma factor antagonist activity"/>
    <property type="evidence" value="ECO:0007669"/>
    <property type="project" value="TreeGrafter"/>
</dbReference>
<proteinExistence type="predicted"/>
<comment type="caution">
    <text evidence="3">The sequence shown here is derived from an EMBL/GenBank/DDBJ whole genome shotgun (WGS) entry which is preliminary data.</text>
</comment>
<dbReference type="Pfam" id="PF16344">
    <property type="entry name" value="FecR_C"/>
    <property type="match status" value="1"/>
</dbReference>
<sequence>MDNTDFSAYSAEDFVLDDHFRRWVNGQLPPEDTFWDTWLRQHPQKAETIRQATWMVKALAMEEATLDQPRMAENLHRIAQLTEREPGTWYLFSPSGWYRVAAALVVLAGLGWYLGRGLKTVVPTKYQEMVLAQTGPTIEKSNTSTQPLKVALSDGSVITLQPHSKISYPEVFAPDKREVYLSGEGFFDIAKKANSPFLVYANEIVTKVLGTSFSVKAYEHDNTVVVKVVTGRVSVLSGKVKNDNPAFSEAEGVILTPNQMVVYARTPEKLTKTLVEHPVLIKSSHTKPSDFNFMNTPLPLVFKKLEAGYGVTIVYDHDVLQNCTLMAPLENETLYEKLDLICKVIGASYEVVDAQIIISSQGCD</sequence>
<feature type="domain" description="FecR protein" evidence="1">
    <location>
        <begin position="146"/>
        <end position="233"/>
    </location>
</feature>
<gene>
    <name evidence="3" type="ORF">HNQ92_003832</name>
</gene>
<dbReference type="InterPro" id="IPR032508">
    <property type="entry name" value="FecR_C"/>
</dbReference>
<dbReference type="AlphaFoldDB" id="A0A840TVR4"/>
<evidence type="ECO:0000313" key="3">
    <source>
        <dbReference type="EMBL" id="MBB5285672.1"/>
    </source>
</evidence>
<dbReference type="EMBL" id="JACHGF010000006">
    <property type="protein sequence ID" value="MBB5285672.1"/>
    <property type="molecule type" value="Genomic_DNA"/>
</dbReference>
<feature type="domain" description="Protein FecR C-terminal" evidence="2">
    <location>
        <begin position="291"/>
        <end position="358"/>
    </location>
</feature>
<keyword evidence="4" id="KW-1185">Reference proteome</keyword>
<dbReference type="PANTHER" id="PTHR30273:SF2">
    <property type="entry name" value="PROTEIN FECR"/>
    <property type="match status" value="1"/>
</dbReference>
<reference evidence="3 4" key="1">
    <citation type="submission" date="2020-08" db="EMBL/GenBank/DDBJ databases">
        <title>Genomic Encyclopedia of Type Strains, Phase IV (KMG-IV): sequencing the most valuable type-strain genomes for metagenomic binning, comparative biology and taxonomic classification.</title>
        <authorList>
            <person name="Goeker M."/>
        </authorList>
    </citation>
    <scope>NUCLEOTIDE SEQUENCE [LARGE SCALE GENOMIC DNA]</scope>
    <source>
        <strain evidence="3 4">DSM 105074</strain>
    </source>
</reference>
<name>A0A840TVR4_9BACT</name>
<dbReference type="InterPro" id="IPR006860">
    <property type="entry name" value="FecR"/>
</dbReference>
<evidence type="ECO:0000259" key="2">
    <source>
        <dbReference type="Pfam" id="PF16344"/>
    </source>
</evidence>
<accession>A0A840TVR4</accession>
<dbReference type="Pfam" id="PF04773">
    <property type="entry name" value="FecR"/>
    <property type="match status" value="1"/>
</dbReference>
<dbReference type="Gene3D" id="2.60.120.1440">
    <property type="match status" value="1"/>
</dbReference>
<dbReference type="Gene3D" id="3.55.50.30">
    <property type="match status" value="1"/>
</dbReference>
<evidence type="ECO:0000313" key="4">
    <source>
        <dbReference type="Proteomes" id="UP000557307"/>
    </source>
</evidence>
<dbReference type="Proteomes" id="UP000557307">
    <property type="component" value="Unassembled WGS sequence"/>
</dbReference>
<dbReference type="RefSeq" id="WP_184176062.1">
    <property type="nucleotide sequence ID" value="NZ_JACHGF010000006.1"/>
</dbReference>
<dbReference type="PIRSF" id="PIRSF018266">
    <property type="entry name" value="FecR"/>
    <property type="match status" value="1"/>
</dbReference>
<protein>
    <submittedName>
        <fullName evidence="3">Ferric-dicitrate binding protein FerR (Iron transport regulator)</fullName>
    </submittedName>
</protein>
<dbReference type="InterPro" id="IPR012373">
    <property type="entry name" value="Ferrdict_sens_TM"/>
</dbReference>
<organism evidence="3 4">
    <name type="scientific">Rhabdobacter roseus</name>
    <dbReference type="NCBI Taxonomy" id="1655419"/>
    <lineage>
        <taxon>Bacteria</taxon>
        <taxon>Pseudomonadati</taxon>
        <taxon>Bacteroidota</taxon>
        <taxon>Cytophagia</taxon>
        <taxon>Cytophagales</taxon>
        <taxon>Cytophagaceae</taxon>
        <taxon>Rhabdobacter</taxon>
    </lineage>
</organism>
<dbReference type="PANTHER" id="PTHR30273">
    <property type="entry name" value="PERIPLASMIC SIGNAL SENSOR AND SIGMA FACTOR ACTIVATOR FECR-RELATED"/>
    <property type="match status" value="1"/>
</dbReference>
<evidence type="ECO:0000259" key="1">
    <source>
        <dbReference type="Pfam" id="PF04773"/>
    </source>
</evidence>